<keyword evidence="1" id="KW-0812">Transmembrane</keyword>
<dbReference type="Pfam" id="PF03382">
    <property type="entry name" value="DUF285"/>
    <property type="match status" value="5"/>
</dbReference>
<evidence type="ECO:0000256" key="1">
    <source>
        <dbReference type="SAM" id="Phobius"/>
    </source>
</evidence>
<gene>
    <name evidence="2" type="ORF">QNJ86_13085</name>
</gene>
<dbReference type="InterPro" id="IPR032675">
    <property type="entry name" value="LRR_dom_sf"/>
</dbReference>
<keyword evidence="1" id="KW-1133">Transmembrane helix</keyword>
<dbReference type="SUPFAM" id="SSF52047">
    <property type="entry name" value="RNI-like"/>
    <property type="match status" value="1"/>
</dbReference>
<proteinExistence type="predicted"/>
<dbReference type="InterPro" id="IPR011889">
    <property type="entry name" value="Liste_lipo_26"/>
</dbReference>
<dbReference type="InterPro" id="IPR005046">
    <property type="entry name" value="DUF285"/>
</dbReference>
<comment type="caution">
    <text evidence="2">The sequence shown here is derived from an EMBL/GenBank/DDBJ whole genome shotgun (WGS) entry which is preliminary data.</text>
</comment>
<dbReference type="Gene3D" id="2.60.40.4270">
    <property type="entry name" value="Listeria-Bacteroides repeat domain"/>
    <property type="match status" value="1"/>
</dbReference>
<keyword evidence="1" id="KW-0472">Membrane</keyword>
<evidence type="ECO:0000313" key="2">
    <source>
        <dbReference type="EMBL" id="MDJ1651738.1"/>
    </source>
</evidence>
<dbReference type="PANTHER" id="PTHR13318:SF105">
    <property type="entry name" value="F-BOX_LRR-REPEAT PROTEIN 3"/>
    <property type="match status" value="1"/>
</dbReference>
<keyword evidence="3" id="KW-1185">Reference proteome</keyword>
<reference evidence="2 3" key="1">
    <citation type="submission" date="2023-05" db="EMBL/GenBank/DDBJ databases">
        <title>Gordonibacter KGMB12511T sp. nov., isolated from faeces of healthy Korean.</title>
        <authorList>
            <person name="Kim H.S."/>
            <person name="Kim J.-S."/>
            <person name="Suh M.K."/>
            <person name="Eom M.K."/>
            <person name="Do H.E."/>
            <person name="Lee J.-S."/>
        </authorList>
    </citation>
    <scope>NUCLEOTIDE SEQUENCE [LARGE SCALE GENOMIC DNA]</scope>
    <source>
        <strain evidence="2 3">KGMB12511</strain>
    </source>
</reference>
<sequence>MSDSETYPSSFEKTKDASRTAAVGVSSSVAAPTRKRRFARRVRILAATTLLLISLVAAGTLSFLKTATDPLTNAFVFGAGIYQMSFDANGGDASSVPPAQKRIVKSETTTFTIPDTYADPRTLPQKENSVFLGWAETAQATQAAYRPGDSVTLALANPKKTLYAVWGTEATLIQGEKLNSAIKGIAADSSKTFGIGPSILRAERAKAESTGDHYKVTTVIFDTYKNRKEDVKDVPTDDIVDVSADQNHSVNLYHKNNGDDTFTAYILSTGTIFTNADSTSLFAYLENLTSVTLSNFTTSRTTTLKKMFYQCSALKSLTLTKTAVPGLDTSQVVDMSNMFAHCFKLATVNLSGFDTSNVTDMHGMFDSCSPLANLDLSGFDTSSVKNMSMMFNFCVSLSTLDVTHFDTSSVTNMSYMFQGCKFTALNLSNFNTSNVTNMSYLFNSCSNLATIYAGAGWNTDGVSSSSSMFGTCRVLKGVAGTTWSSDKPTDKTYARIDGKGGQPGYLTGGLLVTGEALNVAIKGGASSSESTDTSVTSVTFGTSAKYGDTVKGLNSVDVSEAHDGSVLLYRKLEGANYKVYILSTDKIYANPNCAKAFYNLNSVTRFDFSNFDTSNVTTMEALFTSCFTLSTLDLSSFNTSNVTNMNSMFSSCNVLTTLNLSSFNTSSVTNMQAMFNNCNALTTLNLSNFDTSNVTTMFKMFHICSALTALNLSNFDTSNVIDMRSMFESCGALTELKISNFKTPKVASMDHMFANCKQLRTLDLSQFANSSVTNMSYMFYNCNALTALNLSGFNTPSVTSMEAMFNSCGSLTTLNLSSFNTSSVLNMSSMFGGCSALTTLNVSSFNTSNVTTMQAMFSKCSALTGLDVSKFDTSNVTTMYYMFNACEALTTLNVSNFNTSKVSDMRFMFSGCKKLTTLDLSHFNTSSVKRMDYMFFICPVLKTLNLSGFNTSNVVDMSFMFYRCPALTTLDLSSFNTSNVTSMSSMFLDCSKLVTIYAGAEWSTKGVTSTTSASMFGNCQALVGGKKTAFATAGVTDATYARIDNPPSAPGYLTGIAKEFVAEAEVAEEGVADEGEEENALATDASEPIDLQDTGKPFVQKSALVPIAFFQGVSAHGA</sequence>
<name>A0ABT7DT11_9ACTN</name>
<dbReference type="NCBIfam" id="TIGR02167">
    <property type="entry name" value="Liste_lipo_26"/>
    <property type="match status" value="19"/>
</dbReference>
<protein>
    <submittedName>
        <fullName evidence="2">BspA family leucine-rich repeat surface protein</fullName>
    </submittedName>
</protein>
<feature type="transmembrane region" description="Helical" evidence="1">
    <location>
        <begin position="44"/>
        <end position="64"/>
    </location>
</feature>
<evidence type="ECO:0000313" key="3">
    <source>
        <dbReference type="Proteomes" id="UP001232750"/>
    </source>
</evidence>
<dbReference type="InterPro" id="IPR042229">
    <property type="entry name" value="Listeria/Bacterioides_rpt_sf"/>
</dbReference>
<dbReference type="SUPFAM" id="SSF52058">
    <property type="entry name" value="L domain-like"/>
    <property type="match status" value="1"/>
</dbReference>
<dbReference type="PANTHER" id="PTHR13318">
    <property type="entry name" value="PARTNER OF PAIRED, ISOFORM B-RELATED"/>
    <property type="match status" value="1"/>
</dbReference>
<dbReference type="EMBL" id="JASJEU010000025">
    <property type="protein sequence ID" value="MDJ1651738.1"/>
    <property type="molecule type" value="Genomic_DNA"/>
</dbReference>
<dbReference type="Gene3D" id="3.80.10.10">
    <property type="entry name" value="Ribonuclease Inhibitor"/>
    <property type="match status" value="3"/>
</dbReference>
<dbReference type="Proteomes" id="UP001232750">
    <property type="component" value="Unassembled WGS sequence"/>
</dbReference>
<organism evidence="2 3">
    <name type="scientific">Gordonibacter faecis</name>
    <dbReference type="NCBI Taxonomy" id="3047475"/>
    <lineage>
        <taxon>Bacteria</taxon>
        <taxon>Bacillati</taxon>
        <taxon>Actinomycetota</taxon>
        <taxon>Coriobacteriia</taxon>
        <taxon>Eggerthellales</taxon>
        <taxon>Eggerthellaceae</taxon>
        <taxon>Gordonibacter</taxon>
    </lineage>
</organism>
<dbReference type="RefSeq" id="WP_283833090.1">
    <property type="nucleotide sequence ID" value="NZ_JASJEU010000025.1"/>
</dbReference>
<accession>A0ABT7DT11</accession>